<proteinExistence type="predicted"/>
<dbReference type="EMBL" id="SRSC01000004">
    <property type="protein sequence ID" value="TGU70847.1"/>
    <property type="molecule type" value="Genomic_DNA"/>
</dbReference>
<reference evidence="2 3" key="1">
    <citation type="submission" date="2019-04" db="EMBL/GenBank/DDBJ databases">
        <title>Geobacter oryzae sp. nov., ferric-reducing bacteria isolated from paddy soil.</title>
        <authorList>
            <person name="Xu Z."/>
            <person name="Masuda Y."/>
            <person name="Itoh H."/>
            <person name="Senoo K."/>
        </authorList>
    </citation>
    <scope>NUCLEOTIDE SEQUENCE [LARGE SCALE GENOMIC DNA]</scope>
    <source>
        <strain evidence="2 3">Red111</strain>
    </source>
</reference>
<accession>A0A4S1CBV8</accession>
<organism evidence="2 3">
    <name type="scientific">Geomonas terrae</name>
    <dbReference type="NCBI Taxonomy" id="2562681"/>
    <lineage>
        <taxon>Bacteria</taxon>
        <taxon>Pseudomonadati</taxon>
        <taxon>Thermodesulfobacteriota</taxon>
        <taxon>Desulfuromonadia</taxon>
        <taxon>Geobacterales</taxon>
        <taxon>Geobacteraceae</taxon>
        <taxon>Geomonas</taxon>
    </lineage>
</organism>
<dbReference type="AlphaFoldDB" id="A0A4S1CBV8"/>
<dbReference type="SUPFAM" id="SSF46689">
    <property type="entry name" value="Homeodomain-like"/>
    <property type="match status" value="1"/>
</dbReference>
<dbReference type="InterPro" id="IPR002197">
    <property type="entry name" value="HTH_Fis"/>
</dbReference>
<keyword evidence="3" id="KW-1185">Reference proteome</keyword>
<protein>
    <recommendedName>
        <fullName evidence="1">DNA binding HTH domain-containing protein</fullName>
    </recommendedName>
</protein>
<dbReference type="InterPro" id="IPR009057">
    <property type="entry name" value="Homeodomain-like_sf"/>
</dbReference>
<evidence type="ECO:0000313" key="3">
    <source>
        <dbReference type="Proteomes" id="UP000306416"/>
    </source>
</evidence>
<feature type="domain" description="DNA binding HTH" evidence="1">
    <location>
        <begin position="110"/>
        <end position="149"/>
    </location>
</feature>
<dbReference type="Pfam" id="PF02954">
    <property type="entry name" value="HTH_8"/>
    <property type="match status" value="1"/>
</dbReference>
<dbReference type="PRINTS" id="PR01590">
    <property type="entry name" value="HTHFIS"/>
</dbReference>
<dbReference type="Proteomes" id="UP000306416">
    <property type="component" value="Unassembled WGS sequence"/>
</dbReference>
<dbReference type="GO" id="GO:0043565">
    <property type="term" value="F:sequence-specific DNA binding"/>
    <property type="evidence" value="ECO:0007669"/>
    <property type="project" value="InterPro"/>
</dbReference>
<dbReference type="Gene3D" id="1.10.10.60">
    <property type="entry name" value="Homeodomain-like"/>
    <property type="match status" value="1"/>
</dbReference>
<sequence>MHQPLTVLPGGGGREPPPQVVLSLTASARMDAMKKRQVVQDAAYQPAPGTATGCDRFGAGSGGQCIVLQRLFSCRNDAMPTGAEAGHGVDVGCSVGAMAFASLTLREARDRIERWMVYDAIRACAGNMSKAADMLGVSRPALYDLVKKYGVCRIKTRG</sequence>
<gene>
    <name evidence="2" type="ORF">E4633_17810</name>
</gene>
<comment type="caution">
    <text evidence="2">The sequence shown here is derived from an EMBL/GenBank/DDBJ whole genome shotgun (WGS) entry which is preliminary data.</text>
</comment>
<evidence type="ECO:0000259" key="1">
    <source>
        <dbReference type="Pfam" id="PF02954"/>
    </source>
</evidence>
<name>A0A4S1CBV8_9BACT</name>
<evidence type="ECO:0000313" key="2">
    <source>
        <dbReference type="EMBL" id="TGU70847.1"/>
    </source>
</evidence>